<protein>
    <submittedName>
        <fullName evidence="12">Uncharacterized protein</fullName>
    </submittedName>
</protein>
<evidence type="ECO:0000256" key="10">
    <source>
        <dbReference type="ARBA" id="ARBA00023242"/>
    </source>
</evidence>
<accession>A5C1S2</accession>
<keyword evidence="5" id="KW-0227">DNA damage</keyword>
<dbReference type="PANTHER" id="PTHR19306:SF6">
    <property type="entry name" value="STRUCTURAL MAINTENANCE OF CHROMOSOMES PROTEIN 6"/>
    <property type="match status" value="1"/>
</dbReference>
<keyword evidence="8" id="KW-0233">DNA recombination</keyword>
<keyword evidence="9" id="KW-0234">DNA repair</keyword>
<gene>
    <name evidence="12" type="ORF">VITISV_042703</name>
</gene>
<keyword evidence="4" id="KW-0547">Nucleotide-binding</keyword>
<comment type="subcellular location">
    <subcellularLocation>
        <location evidence="2">Chromosome</location>
    </subcellularLocation>
    <subcellularLocation>
        <location evidence="1">Nucleus</location>
    </subcellularLocation>
</comment>
<dbReference type="GO" id="GO:0005694">
    <property type="term" value="C:chromosome"/>
    <property type="evidence" value="ECO:0007669"/>
    <property type="project" value="UniProtKB-SubCell"/>
</dbReference>
<keyword evidence="10" id="KW-0539">Nucleus</keyword>
<proteinExistence type="predicted"/>
<organism evidence="12">
    <name type="scientific">Vitis vinifera</name>
    <name type="common">Grape</name>
    <dbReference type="NCBI Taxonomy" id="29760"/>
    <lineage>
        <taxon>Eukaryota</taxon>
        <taxon>Viridiplantae</taxon>
        <taxon>Streptophyta</taxon>
        <taxon>Embryophyta</taxon>
        <taxon>Tracheophyta</taxon>
        <taxon>Spermatophyta</taxon>
        <taxon>Magnoliopsida</taxon>
        <taxon>eudicotyledons</taxon>
        <taxon>Gunneridae</taxon>
        <taxon>Pentapetalae</taxon>
        <taxon>rosids</taxon>
        <taxon>Vitales</taxon>
        <taxon>Vitaceae</taxon>
        <taxon>Viteae</taxon>
        <taxon>Vitis</taxon>
    </lineage>
</organism>
<keyword evidence="7 11" id="KW-0175">Coiled coil</keyword>
<evidence type="ECO:0000256" key="2">
    <source>
        <dbReference type="ARBA" id="ARBA00004286"/>
    </source>
</evidence>
<keyword evidence="6" id="KW-0067">ATP-binding</keyword>
<dbReference type="ExpressionAtlas" id="A5C1S2">
    <property type="expression patterns" value="baseline"/>
</dbReference>
<evidence type="ECO:0000256" key="8">
    <source>
        <dbReference type="ARBA" id="ARBA00023172"/>
    </source>
</evidence>
<dbReference type="GO" id="GO:0005634">
    <property type="term" value="C:nucleus"/>
    <property type="evidence" value="ECO:0007669"/>
    <property type="project" value="UniProtKB-SubCell"/>
</dbReference>
<evidence type="ECO:0000313" key="12">
    <source>
        <dbReference type="EMBL" id="CAN66266.1"/>
    </source>
</evidence>
<dbReference type="GO" id="GO:0006310">
    <property type="term" value="P:DNA recombination"/>
    <property type="evidence" value="ECO:0007669"/>
    <property type="project" value="UniProtKB-KW"/>
</dbReference>
<dbReference type="AlphaFoldDB" id="A5C1S2"/>
<name>A5C1S2_VITVI</name>
<sequence>MSIYLSYDTNTVFTQFFFKATLLQQVNDLLVNIGTRLDSANTLVEELEKSIEPILKELNELQVKIRNMEHVEEISQQVQQLKKKLAWSWVYDVDRQLQEQSAKIEKLKDRIPTCQARIDRQLGKMEELRECLTKKKTQIACMMEKTTEVRRMKEDLQQRLSLATKERLELEEEHCRKTNKIQKMVNLVRRLDQQVHEVHEQDLKNTQLMEGKVWFKVESKSFEIEVVKVKAWSKIAPLAFNFFIEGKVQVAHGHKNPHGALELLGPDS</sequence>
<feature type="coiled-coil region" evidence="11">
    <location>
        <begin position="90"/>
        <end position="117"/>
    </location>
</feature>
<evidence type="ECO:0000256" key="1">
    <source>
        <dbReference type="ARBA" id="ARBA00004123"/>
    </source>
</evidence>
<evidence type="ECO:0000256" key="9">
    <source>
        <dbReference type="ARBA" id="ARBA00023204"/>
    </source>
</evidence>
<evidence type="ECO:0000256" key="7">
    <source>
        <dbReference type="ARBA" id="ARBA00023054"/>
    </source>
</evidence>
<evidence type="ECO:0000256" key="5">
    <source>
        <dbReference type="ARBA" id="ARBA00022763"/>
    </source>
</evidence>
<dbReference type="GO" id="GO:0006281">
    <property type="term" value="P:DNA repair"/>
    <property type="evidence" value="ECO:0007669"/>
    <property type="project" value="UniProtKB-KW"/>
</dbReference>
<evidence type="ECO:0000256" key="4">
    <source>
        <dbReference type="ARBA" id="ARBA00022741"/>
    </source>
</evidence>
<evidence type="ECO:0000256" key="11">
    <source>
        <dbReference type="SAM" id="Coils"/>
    </source>
</evidence>
<dbReference type="EMBL" id="AM479038">
    <property type="protein sequence ID" value="CAN66266.1"/>
    <property type="molecule type" value="Genomic_DNA"/>
</dbReference>
<evidence type="ECO:0000256" key="6">
    <source>
        <dbReference type="ARBA" id="ARBA00022840"/>
    </source>
</evidence>
<reference evidence="12" key="1">
    <citation type="journal article" date="2007" name="PLoS ONE">
        <title>The first genome sequence of an elite grapevine cultivar (Pinot noir Vitis vinifera L.): coping with a highly heterozygous genome.</title>
        <authorList>
            <person name="Velasco R."/>
            <person name="Zharkikh A."/>
            <person name="Troggio M."/>
            <person name="Cartwright D.A."/>
            <person name="Cestaro A."/>
            <person name="Pruss D."/>
            <person name="Pindo M."/>
            <person name="FitzGerald L.M."/>
            <person name="Vezzulli S."/>
            <person name="Reid J."/>
            <person name="Malacarne G."/>
            <person name="Iliev D."/>
            <person name="Coppola G."/>
            <person name="Wardell B."/>
            <person name="Micheletti D."/>
            <person name="Macalma T."/>
            <person name="Facci M."/>
            <person name="Mitchell J.T."/>
            <person name="Perazzolli M."/>
            <person name="Eldredge G."/>
            <person name="Gatto P."/>
            <person name="Oyzerski R."/>
            <person name="Moretto M."/>
            <person name="Gutin N."/>
            <person name="Stefanini M."/>
            <person name="Chen Y."/>
            <person name="Segala C."/>
            <person name="Davenport C."/>
            <person name="Dematte L."/>
            <person name="Mraz A."/>
            <person name="Battilana J."/>
            <person name="Stormo K."/>
            <person name="Costa F."/>
            <person name="Tao Q."/>
            <person name="Si-Ammour A."/>
            <person name="Harkins T."/>
            <person name="Lackey A."/>
            <person name="Perbost C."/>
            <person name="Taillon B."/>
            <person name="Stella A."/>
            <person name="Solovyev V."/>
            <person name="Fawcett J.A."/>
            <person name="Sterck L."/>
            <person name="Vandepoele K."/>
            <person name="Grando S.M."/>
            <person name="Toppo S."/>
            <person name="Moser C."/>
            <person name="Lanchbury J."/>
            <person name="Bogden R."/>
            <person name="Skolnick M."/>
            <person name="Sgaramella V."/>
            <person name="Bhatnagar S.K."/>
            <person name="Fontana P."/>
            <person name="Gutin A."/>
            <person name="Van de Peer Y."/>
            <person name="Salamini F."/>
            <person name="Viola R."/>
        </authorList>
    </citation>
    <scope>NUCLEOTIDE SEQUENCE</scope>
</reference>
<dbReference type="PANTHER" id="PTHR19306">
    <property type="entry name" value="STRUCTURAL MAINTENANCE OF CHROMOSOMES 5,6 SMC5, SMC6"/>
    <property type="match status" value="1"/>
</dbReference>
<keyword evidence="3" id="KW-0158">Chromosome</keyword>
<dbReference type="GO" id="GO:0005524">
    <property type="term" value="F:ATP binding"/>
    <property type="evidence" value="ECO:0007669"/>
    <property type="project" value="UniProtKB-KW"/>
</dbReference>
<evidence type="ECO:0000256" key="3">
    <source>
        <dbReference type="ARBA" id="ARBA00022454"/>
    </source>
</evidence>